<dbReference type="PANTHER" id="PTHR43423">
    <property type="entry name" value="ABC TRANSPORTER I FAMILY MEMBER 17"/>
    <property type="match status" value="1"/>
</dbReference>
<dbReference type="PROSITE" id="PS50893">
    <property type="entry name" value="ABC_TRANSPORTER_2"/>
    <property type="match status" value="1"/>
</dbReference>
<reference evidence="5 6" key="1">
    <citation type="submission" date="2018-06" db="EMBL/GenBank/DDBJ databases">
        <title>Extensive metabolic versatility and redundancy in microbially diverse, dynamic hydrothermal sediments.</title>
        <authorList>
            <person name="Dombrowski N."/>
            <person name="Teske A."/>
            <person name="Baker B.J."/>
        </authorList>
    </citation>
    <scope>NUCLEOTIDE SEQUENCE [LARGE SCALE GENOMIC DNA]</scope>
    <source>
        <strain evidence="5">B20_G2</strain>
    </source>
</reference>
<evidence type="ECO:0000256" key="1">
    <source>
        <dbReference type="ARBA" id="ARBA00022448"/>
    </source>
</evidence>
<dbReference type="CDD" id="cd03260">
    <property type="entry name" value="ABC_PstB_phosphate_transporter"/>
    <property type="match status" value="1"/>
</dbReference>
<dbReference type="InterPro" id="IPR017871">
    <property type="entry name" value="ABC_transporter-like_CS"/>
</dbReference>
<keyword evidence="5" id="KW-0378">Hydrolase</keyword>
<gene>
    <name evidence="5" type="primary">pstB</name>
    <name evidence="5" type="ORF">DRJ26_04415</name>
</gene>
<evidence type="ECO:0000313" key="6">
    <source>
        <dbReference type="Proteomes" id="UP000269499"/>
    </source>
</evidence>
<organism evidence="5 6">
    <name type="scientific">Thermoproteota archaeon</name>
    <dbReference type="NCBI Taxonomy" id="2056631"/>
    <lineage>
        <taxon>Archaea</taxon>
        <taxon>Thermoproteota</taxon>
    </lineage>
</organism>
<dbReference type="PANTHER" id="PTHR43423:SF1">
    <property type="entry name" value="ABC TRANSPORTER I FAMILY MEMBER 17"/>
    <property type="match status" value="1"/>
</dbReference>
<dbReference type="Pfam" id="PF00005">
    <property type="entry name" value="ABC_tran"/>
    <property type="match status" value="1"/>
</dbReference>
<evidence type="ECO:0000256" key="3">
    <source>
        <dbReference type="ARBA" id="ARBA00022840"/>
    </source>
</evidence>
<evidence type="ECO:0000313" key="5">
    <source>
        <dbReference type="EMBL" id="RLE52671.1"/>
    </source>
</evidence>
<dbReference type="GO" id="GO:0016020">
    <property type="term" value="C:membrane"/>
    <property type="evidence" value="ECO:0007669"/>
    <property type="project" value="InterPro"/>
</dbReference>
<dbReference type="Proteomes" id="UP000269499">
    <property type="component" value="Unassembled WGS sequence"/>
</dbReference>
<dbReference type="EC" id="3.6.3.27" evidence="5"/>
<dbReference type="GO" id="GO:0005524">
    <property type="term" value="F:ATP binding"/>
    <property type="evidence" value="ECO:0007669"/>
    <property type="project" value="UniProtKB-KW"/>
</dbReference>
<dbReference type="InterPro" id="IPR003593">
    <property type="entry name" value="AAA+_ATPase"/>
</dbReference>
<evidence type="ECO:0000256" key="2">
    <source>
        <dbReference type="ARBA" id="ARBA00022741"/>
    </source>
</evidence>
<dbReference type="AlphaFoldDB" id="A0A497F065"/>
<keyword evidence="3 5" id="KW-0067">ATP-binding</keyword>
<dbReference type="InterPro" id="IPR003439">
    <property type="entry name" value="ABC_transporter-like_ATP-bd"/>
</dbReference>
<keyword evidence="1" id="KW-0813">Transport</keyword>
<dbReference type="GO" id="GO:0016887">
    <property type="term" value="F:ATP hydrolysis activity"/>
    <property type="evidence" value="ECO:0007669"/>
    <property type="project" value="InterPro"/>
</dbReference>
<protein>
    <submittedName>
        <fullName evidence="5">Phosphate ABC transporter ATP-binding protein</fullName>
        <ecNumber evidence="5">3.6.3.27</ecNumber>
    </submittedName>
</protein>
<name>A0A497F065_9CREN</name>
<dbReference type="SMART" id="SM00382">
    <property type="entry name" value="AAA"/>
    <property type="match status" value="1"/>
</dbReference>
<dbReference type="InterPro" id="IPR005670">
    <property type="entry name" value="PstB-like"/>
</dbReference>
<sequence>MSNFNGVVIETRNLNVYYGDKHVLKDISVRIPEKRITAVMGPSGCGKTTFIKCLNRLIDLVDEARVSGEVLFRGVNIYDSNVDVTYIRRKIGMVFQKPNPLPMSIYDNVAYGLKIHGIKDKEVLNKIVEKCLREVGLWDEVKDRLKEPASKLSGGQQQRLCIARALAVEPEVLLLDEPTASLDPLSADKIEKLLLRLKKQYTIVIVTHNVHQALRLADYVIFIYLGEVVEHGPSHEVFMKPKMTITRAFIRGDIS</sequence>
<feature type="domain" description="ABC transporter" evidence="4">
    <location>
        <begin position="9"/>
        <end position="250"/>
    </location>
</feature>
<dbReference type="EMBL" id="QMRA01000104">
    <property type="protein sequence ID" value="RLE52671.1"/>
    <property type="molecule type" value="Genomic_DNA"/>
</dbReference>
<accession>A0A497F065</accession>
<evidence type="ECO:0000259" key="4">
    <source>
        <dbReference type="PROSITE" id="PS50893"/>
    </source>
</evidence>
<comment type="caution">
    <text evidence="5">The sequence shown here is derived from an EMBL/GenBank/DDBJ whole genome shotgun (WGS) entry which is preliminary data.</text>
</comment>
<keyword evidence="2" id="KW-0547">Nucleotide-binding</keyword>
<dbReference type="InterPro" id="IPR027417">
    <property type="entry name" value="P-loop_NTPase"/>
</dbReference>
<dbReference type="GO" id="GO:0005315">
    <property type="term" value="F:phosphate transmembrane transporter activity"/>
    <property type="evidence" value="ECO:0007669"/>
    <property type="project" value="InterPro"/>
</dbReference>
<dbReference type="Gene3D" id="3.40.50.300">
    <property type="entry name" value="P-loop containing nucleotide triphosphate hydrolases"/>
    <property type="match status" value="1"/>
</dbReference>
<dbReference type="GO" id="GO:0035435">
    <property type="term" value="P:phosphate ion transmembrane transport"/>
    <property type="evidence" value="ECO:0007669"/>
    <property type="project" value="InterPro"/>
</dbReference>
<proteinExistence type="predicted"/>
<dbReference type="PROSITE" id="PS00211">
    <property type="entry name" value="ABC_TRANSPORTER_1"/>
    <property type="match status" value="1"/>
</dbReference>
<dbReference type="NCBIfam" id="TIGR00972">
    <property type="entry name" value="3a0107s01c2"/>
    <property type="match status" value="1"/>
</dbReference>
<dbReference type="SUPFAM" id="SSF52540">
    <property type="entry name" value="P-loop containing nucleoside triphosphate hydrolases"/>
    <property type="match status" value="1"/>
</dbReference>